<reference evidence="2 3" key="2">
    <citation type="journal article" date="2018" name="Plant J.">
        <title>The Physcomitrella patens chromosome-scale assembly reveals moss genome structure and evolution.</title>
        <authorList>
            <person name="Lang D."/>
            <person name="Ullrich K.K."/>
            <person name="Murat F."/>
            <person name="Fuchs J."/>
            <person name="Jenkins J."/>
            <person name="Haas F.B."/>
            <person name="Piednoel M."/>
            <person name="Gundlach H."/>
            <person name="Van Bel M."/>
            <person name="Meyberg R."/>
            <person name="Vives C."/>
            <person name="Morata J."/>
            <person name="Symeonidi A."/>
            <person name="Hiss M."/>
            <person name="Muchero W."/>
            <person name="Kamisugi Y."/>
            <person name="Saleh O."/>
            <person name="Blanc G."/>
            <person name="Decker E.L."/>
            <person name="van Gessel N."/>
            <person name="Grimwood J."/>
            <person name="Hayes R.D."/>
            <person name="Graham S.W."/>
            <person name="Gunter L.E."/>
            <person name="McDaniel S.F."/>
            <person name="Hoernstein S.N.W."/>
            <person name="Larsson A."/>
            <person name="Li F.W."/>
            <person name="Perroud P.F."/>
            <person name="Phillips J."/>
            <person name="Ranjan P."/>
            <person name="Rokshar D.S."/>
            <person name="Rothfels C.J."/>
            <person name="Schneider L."/>
            <person name="Shu S."/>
            <person name="Stevenson D.W."/>
            <person name="Thummler F."/>
            <person name="Tillich M."/>
            <person name="Villarreal Aguilar J.C."/>
            <person name="Widiez T."/>
            <person name="Wong G.K."/>
            <person name="Wymore A."/>
            <person name="Zhang Y."/>
            <person name="Zimmer A.D."/>
            <person name="Quatrano R.S."/>
            <person name="Mayer K.F.X."/>
            <person name="Goodstein D."/>
            <person name="Casacuberta J.M."/>
            <person name="Vandepoele K."/>
            <person name="Reski R."/>
            <person name="Cuming A.C."/>
            <person name="Tuskan G.A."/>
            <person name="Maumus F."/>
            <person name="Salse J."/>
            <person name="Schmutz J."/>
            <person name="Rensing S.A."/>
        </authorList>
    </citation>
    <scope>NUCLEOTIDE SEQUENCE [LARGE SCALE GENOMIC DNA]</scope>
    <source>
        <strain evidence="2 3">cv. Gransden 2004</strain>
    </source>
</reference>
<feature type="region of interest" description="Disordered" evidence="1">
    <location>
        <begin position="511"/>
        <end position="534"/>
    </location>
</feature>
<feature type="region of interest" description="Disordered" evidence="1">
    <location>
        <begin position="1"/>
        <end position="52"/>
    </location>
</feature>
<dbReference type="Proteomes" id="UP000006727">
    <property type="component" value="Chromosome 19"/>
</dbReference>
<dbReference type="OrthoDB" id="1928023at2759"/>
<dbReference type="GO" id="GO:0009073">
    <property type="term" value="P:aromatic amino acid family biosynthetic process"/>
    <property type="evidence" value="ECO:0007669"/>
    <property type="project" value="InterPro"/>
</dbReference>
<dbReference type="EMBL" id="ABEU02000019">
    <property type="status" value="NOT_ANNOTATED_CDS"/>
    <property type="molecule type" value="Genomic_DNA"/>
</dbReference>
<dbReference type="AlphaFoldDB" id="A0A7I4BIT4"/>
<dbReference type="RefSeq" id="XP_024403609.1">
    <property type="nucleotide sequence ID" value="XM_024547841.2"/>
</dbReference>
<feature type="compositionally biased region" description="Polar residues" evidence="1">
    <location>
        <begin position="518"/>
        <end position="532"/>
    </location>
</feature>
<feature type="compositionally biased region" description="Polar residues" evidence="1">
    <location>
        <begin position="158"/>
        <end position="169"/>
    </location>
</feature>
<accession>A0A7I4BIT4</accession>
<feature type="compositionally biased region" description="Polar residues" evidence="1">
    <location>
        <begin position="34"/>
        <end position="44"/>
    </location>
</feature>
<organism evidence="2 3">
    <name type="scientific">Physcomitrium patens</name>
    <name type="common">Spreading-leaved earth moss</name>
    <name type="synonym">Physcomitrella patens</name>
    <dbReference type="NCBI Taxonomy" id="3218"/>
    <lineage>
        <taxon>Eukaryota</taxon>
        <taxon>Viridiplantae</taxon>
        <taxon>Streptophyta</taxon>
        <taxon>Embryophyta</taxon>
        <taxon>Bryophyta</taxon>
        <taxon>Bryophytina</taxon>
        <taxon>Bryopsida</taxon>
        <taxon>Funariidae</taxon>
        <taxon>Funariales</taxon>
        <taxon>Funariaceae</taxon>
        <taxon>Physcomitrium</taxon>
    </lineage>
</organism>
<dbReference type="GO" id="GO:0016491">
    <property type="term" value="F:oxidoreductase activity"/>
    <property type="evidence" value="ECO:0007669"/>
    <property type="project" value="InterPro"/>
</dbReference>
<dbReference type="GO" id="GO:0003856">
    <property type="term" value="F:3-dehydroquinate synthase activity"/>
    <property type="evidence" value="ECO:0007669"/>
    <property type="project" value="InterPro"/>
</dbReference>
<dbReference type="InParanoid" id="A0A7I4BIT4"/>
<protein>
    <submittedName>
        <fullName evidence="2">Uncharacterized protein</fullName>
    </submittedName>
</protein>
<dbReference type="Gramene" id="Pp3c19_13560V3.3">
    <property type="protein sequence ID" value="Pp3c19_13560V3.3"/>
    <property type="gene ID" value="Pp3c19_13560"/>
</dbReference>
<dbReference type="PANTHER" id="PTHR33563">
    <property type="match status" value="1"/>
</dbReference>
<evidence type="ECO:0000313" key="3">
    <source>
        <dbReference type="Proteomes" id="UP000006727"/>
    </source>
</evidence>
<sequence>MAPTKSVTRSGRTSTFTWHGDVNPMRAPLAQWTDMESSNGSSGDEYSDATDNGDRIRWRGRLEKGNEDSEMSDIGECDDRRRFRNNIVKVQYDSDSCLTPRSRRTLRRTLSGNTEPWPSVKTPSKPTLDTIFSPTHEILHPLQSLRRERSVTIRTVQSEETTARSTNDGLMSVKARPNPDKCRSFPSSKPRSECTNSFHYTSSTLRSNPTNFRSPVCFSPKRNSDEVDNLDSLTPVVNFSGFKRFESTRPRSTVATTMEEEKLEQKQSLIDFSDNEVDSSPPKTFYENIKSTTGVATALAPNIVAIVVNAEKKLTFVALDWAINVAVRPGDEVIVLGVLKHISSPTVGFKMLANTDPLIGVNKEILQASVSKVEEIFEQKLVDSGRREECEKKQVKLTVRIAPGTRTRVVVVRELSNIKATYAIFDRRAMRSRRYYSKHLSCHAVRMRKNGRSTKTITLVPHKGFLKPRSPISCISSSSVSSRSTNRASSDSPTATFWRRLTTFRSSRHSWGGYPRGSSVSRGSDALSPSDTTELHQQFDDLSSALKSFSLGEVTPKSWITADAHSHPTNRSAISVTMPPSICAT</sequence>
<evidence type="ECO:0000313" key="2">
    <source>
        <dbReference type="EnsemblPlants" id="Pp3c19_13560V3.3"/>
    </source>
</evidence>
<gene>
    <name evidence="2" type="primary">LOC112295842</name>
</gene>
<dbReference type="KEGG" id="ppp:112295842"/>
<reference evidence="2 3" key="1">
    <citation type="journal article" date="2008" name="Science">
        <title>The Physcomitrella genome reveals evolutionary insights into the conquest of land by plants.</title>
        <authorList>
            <person name="Rensing S."/>
            <person name="Lang D."/>
            <person name="Zimmer A."/>
            <person name="Terry A."/>
            <person name="Salamov A."/>
            <person name="Shapiro H."/>
            <person name="Nishiyama T."/>
            <person name="Perroud P.-F."/>
            <person name="Lindquist E."/>
            <person name="Kamisugi Y."/>
            <person name="Tanahashi T."/>
            <person name="Sakakibara K."/>
            <person name="Fujita T."/>
            <person name="Oishi K."/>
            <person name="Shin-I T."/>
            <person name="Kuroki Y."/>
            <person name="Toyoda A."/>
            <person name="Suzuki Y."/>
            <person name="Hashimoto A."/>
            <person name="Yamaguchi K."/>
            <person name="Sugano A."/>
            <person name="Kohara Y."/>
            <person name="Fujiyama A."/>
            <person name="Anterola A."/>
            <person name="Aoki S."/>
            <person name="Ashton N."/>
            <person name="Barbazuk W.B."/>
            <person name="Barker E."/>
            <person name="Bennetzen J."/>
            <person name="Bezanilla M."/>
            <person name="Blankenship R."/>
            <person name="Cho S.H."/>
            <person name="Dutcher S."/>
            <person name="Estelle M."/>
            <person name="Fawcett J.A."/>
            <person name="Gundlach H."/>
            <person name="Hanada K."/>
            <person name="Heyl A."/>
            <person name="Hicks K.A."/>
            <person name="Hugh J."/>
            <person name="Lohr M."/>
            <person name="Mayer K."/>
            <person name="Melkozernov A."/>
            <person name="Murata T."/>
            <person name="Nelson D."/>
            <person name="Pils B."/>
            <person name="Prigge M."/>
            <person name="Reiss B."/>
            <person name="Renner T."/>
            <person name="Rombauts S."/>
            <person name="Rushton P."/>
            <person name="Sanderfoot A."/>
            <person name="Schween G."/>
            <person name="Shiu S.-H."/>
            <person name="Stueber K."/>
            <person name="Theodoulou F.L."/>
            <person name="Tu H."/>
            <person name="Van de Peer Y."/>
            <person name="Verrier P.J."/>
            <person name="Waters E."/>
            <person name="Wood A."/>
            <person name="Yang L."/>
            <person name="Cove D."/>
            <person name="Cuming A."/>
            <person name="Hasebe M."/>
            <person name="Lucas S."/>
            <person name="Mishler D.B."/>
            <person name="Reski R."/>
            <person name="Grigoriev I."/>
            <person name="Quatrano R.S."/>
            <person name="Boore J.L."/>
        </authorList>
    </citation>
    <scope>NUCLEOTIDE SEQUENCE [LARGE SCALE GENOMIC DNA]</scope>
    <source>
        <strain evidence="2 3">cv. Gransden 2004</strain>
    </source>
</reference>
<dbReference type="EnsemblPlants" id="Pp3c19_13560V3.3">
    <property type="protein sequence ID" value="Pp3c19_13560V3.3"/>
    <property type="gene ID" value="Pp3c19_13560"/>
</dbReference>
<evidence type="ECO:0000256" key="1">
    <source>
        <dbReference type="SAM" id="MobiDB-lite"/>
    </source>
</evidence>
<dbReference type="PANTHER" id="PTHR33563:SF6">
    <property type="entry name" value="USPA DOMAIN-CONTAINING PROTEIN"/>
    <property type="match status" value="1"/>
</dbReference>
<name>A0A7I4BIT4_PHYPA</name>
<feature type="compositionally biased region" description="Polar residues" evidence="1">
    <location>
        <begin position="1"/>
        <end position="17"/>
    </location>
</feature>
<feature type="region of interest" description="Disordered" evidence="1">
    <location>
        <begin position="158"/>
        <end position="193"/>
    </location>
</feature>
<proteinExistence type="predicted"/>
<dbReference type="InterPro" id="IPR002812">
    <property type="entry name" value="DHQS"/>
</dbReference>
<dbReference type="GeneID" id="112295842"/>
<keyword evidence="3" id="KW-1185">Reference proteome</keyword>
<reference evidence="2" key="3">
    <citation type="submission" date="2020-12" db="UniProtKB">
        <authorList>
            <consortium name="EnsemblPlants"/>
        </authorList>
    </citation>
    <scope>IDENTIFICATION</scope>
</reference>